<dbReference type="PANTHER" id="PTHR47834:SF2">
    <property type="entry name" value="THIOREDOXIN-LIKE PROTEIN CITRX, CHLOROPLASTIC"/>
    <property type="match status" value="1"/>
</dbReference>
<dbReference type="Gene3D" id="3.40.30.10">
    <property type="entry name" value="Glutaredoxin"/>
    <property type="match status" value="1"/>
</dbReference>
<dbReference type="PANTHER" id="PTHR47834">
    <property type="entry name" value="THIOREDOXIN-LIKE PROTEIN CITRX, CHLOROPLASTIC"/>
    <property type="match status" value="1"/>
</dbReference>
<dbReference type="EMBL" id="JABFUD020000014">
    <property type="protein sequence ID" value="KAI5070850.1"/>
    <property type="molecule type" value="Genomic_DNA"/>
</dbReference>
<dbReference type="OrthoDB" id="2121326at2759"/>
<evidence type="ECO:0000256" key="7">
    <source>
        <dbReference type="ARBA" id="ARBA00023002"/>
    </source>
</evidence>
<evidence type="ECO:0000256" key="3">
    <source>
        <dbReference type="ARBA" id="ARBA00022528"/>
    </source>
</evidence>
<keyword evidence="6" id="KW-0249">Electron transport</keyword>
<sequence>MMAAAHAAAFITTHRPLSQISIHASAKQPIGSAFTRRLHFQSSVLSWNLKPAIRTHVPKSFITAMAQGSHVAKVTAQELDTILDGGRECPIVVDFYATWCGPCILLSQELEKLAAEYGETVKFLKVDTDEEHELASELKIQGLPTLVFVSKDAEKNAIRTEGLLSADAIRNIIENEL</sequence>
<keyword evidence="14" id="KW-1185">Reference proteome</keyword>
<dbReference type="PROSITE" id="PS51352">
    <property type="entry name" value="THIOREDOXIN_2"/>
    <property type="match status" value="1"/>
</dbReference>
<dbReference type="InterPro" id="IPR036249">
    <property type="entry name" value="Thioredoxin-like_sf"/>
</dbReference>
<gene>
    <name evidence="12" type="ORF">GOP47_0014912</name>
    <name evidence="13" type="ORF">GOP47_0015193</name>
</gene>
<evidence type="ECO:0000256" key="4">
    <source>
        <dbReference type="ARBA" id="ARBA00022640"/>
    </source>
</evidence>
<dbReference type="GO" id="GO:0045454">
    <property type="term" value="P:cell redox homeostasis"/>
    <property type="evidence" value="ECO:0007669"/>
    <property type="project" value="InterPro"/>
</dbReference>
<keyword evidence="9" id="KW-0676">Redox-active center</keyword>
<evidence type="ECO:0000259" key="11">
    <source>
        <dbReference type="PROSITE" id="PS51352"/>
    </source>
</evidence>
<dbReference type="InterPro" id="IPR044182">
    <property type="entry name" value="CITRX"/>
</dbReference>
<protein>
    <recommendedName>
        <fullName evidence="11">Thioredoxin domain-containing protein</fullName>
    </recommendedName>
</protein>
<comment type="similarity">
    <text evidence="10">Belongs to the thioredoxin family. Plant CITRX-type subfamily.</text>
</comment>
<evidence type="ECO:0000313" key="13">
    <source>
        <dbReference type="EMBL" id="KAI5070850.1"/>
    </source>
</evidence>
<dbReference type="GO" id="GO:0015035">
    <property type="term" value="F:protein-disulfide reductase activity"/>
    <property type="evidence" value="ECO:0007669"/>
    <property type="project" value="InterPro"/>
</dbReference>
<dbReference type="Proteomes" id="UP000886520">
    <property type="component" value="Chromosome 14"/>
</dbReference>
<evidence type="ECO:0000313" key="14">
    <source>
        <dbReference type="Proteomes" id="UP000886520"/>
    </source>
</evidence>
<dbReference type="FunFam" id="3.40.30.10:FF:000149">
    <property type="entry name" value="Thioredoxin-like protein CITRX, chloroplastic"/>
    <property type="match status" value="1"/>
</dbReference>
<comment type="subcellular location">
    <subcellularLocation>
        <location evidence="1">Plastid</location>
        <location evidence="1">Chloroplast</location>
    </subcellularLocation>
</comment>
<accession>A0A9D4UN43</accession>
<evidence type="ECO:0000256" key="6">
    <source>
        <dbReference type="ARBA" id="ARBA00022982"/>
    </source>
</evidence>
<evidence type="ECO:0000256" key="5">
    <source>
        <dbReference type="ARBA" id="ARBA00022946"/>
    </source>
</evidence>
<dbReference type="AlphaFoldDB" id="A0A9D4UN43"/>
<evidence type="ECO:0000256" key="1">
    <source>
        <dbReference type="ARBA" id="ARBA00004229"/>
    </source>
</evidence>
<evidence type="ECO:0000313" key="12">
    <source>
        <dbReference type="EMBL" id="KAI5070569.1"/>
    </source>
</evidence>
<dbReference type="SUPFAM" id="SSF52833">
    <property type="entry name" value="Thioredoxin-like"/>
    <property type="match status" value="1"/>
</dbReference>
<dbReference type="PRINTS" id="PR00421">
    <property type="entry name" value="THIOREDOXIN"/>
</dbReference>
<name>A0A9D4UN43_ADICA</name>
<organism evidence="13 14">
    <name type="scientific">Adiantum capillus-veneris</name>
    <name type="common">Maidenhair fern</name>
    <dbReference type="NCBI Taxonomy" id="13818"/>
    <lineage>
        <taxon>Eukaryota</taxon>
        <taxon>Viridiplantae</taxon>
        <taxon>Streptophyta</taxon>
        <taxon>Embryophyta</taxon>
        <taxon>Tracheophyta</taxon>
        <taxon>Polypodiopsida</taxon>
        <taxon>Polypodiidae</taxon>
        <taxon>Polypodiales</taxon>
        <taxon>Pteridineae</taxon>
        <taxon>Pteridaceae</taxon>
        <taxon>Vittarioideae</taxon>
        <taxon>Adiantum</taxon>
    </lineage>
</organism>
<dbReference type="EMBL" id="JABFUD020000014">
    <property type="protein sequence ID" value="KAI5070569.1"/>
    <property type="molecule type" value="Genomic_DNA"/>
</dbReference>
<keyword evidence="3" id="KW-0150">Chloroplast</keyword>
<evidence type="ECO:0000256" key="8">
    <source>
        <dbReference type="ARBA" id="ARBA00023157"/>
    </source>
</evidence>
<keyword evidence="7" id="KW-0560">Oxidoreductase</keyword>
<dbReference type="GO" id="GO:0009507">
    <property type="term" value="C:chloroplast"/>
    <property type="evidence" value="ECO:0007669"/>
    <property type="project" value="UniProtKB-SubCell"/>
</dbReference>
<feature type="domain" description="Thioredoxin" evidence="11">
    <location>
        <begin position="51"/>
        <end position="177"/>
    </location>
</feature>
<reference evidence="13" key="1">
    <citation type="submission" date="2021-01" db="EMBL/GenBank/DDBJ databases">
        <title>Adiantum capillus-veneris genome.</title>
        <authorList>
            <person name="Fang Y."/>
            <person name="Liao Q."/>
        </authorList>
    </citation>
    <scope>NUCLEOTIDE SEQUENCE</scope>
    <source>
        <strain evidence="13">H3</strain>
        <tissue evidence="13">Leaf</tissue>
    </source>
</reference>
<dbReference type="CDD" id="cd02947">
    <property type="entry name" value="TRX_family"/>
    <property type="match status" value="1"/>
</dbReference>
<keyword evidence="2" id="KW-0813">Transport</keyword>
<comment type="caution">
    <text evidence="13">The sequence shown here is derived from an EMBL/GenBank/DDBJ whole genome shotgun (WGS) entry which is preliminary data.</text>
</comment>
<dbReference type="InterPro" id="IPR013766">
    <property type="entry name" value="Thioredoxin_domain"/>
</dbReference>
<keyword evidence="8" id="KW-1015">Disulfide bond</keyword>
<evidence type="ECO:0000256" key="9">
    <source>
        <dbReference type="ARBA" id="ARBA00023284"/>
    </source>
</evidence>
<proteinExistence type="inferred from homology"/>
<keyword evidence="4" id="KW-0934">Plastid</keyword>
<keyword evidence="5" id="KW-0809">Transit peptide</keyword>
<dbReference type="Pfam" id="PF00085">
    <property type="entry name" value="Thioredoxin"/>
    <property type="match status" value="1"/>
</dbReference>
<evidence type="ECO:0000256" key="2">
    <source>
        <dbReference type="ARBA" id="ARBA00022448"/>
    </source>
</evidence>
<evidence type="ECO:0000256" key="10">
    <source>
        <dbReference type="ARBA" id="ARBA00024039"/>
    </source>
</evidence>